<sequence length="470" mass="53623">MLCILVKIVYFYFKQMIMAKYKYPWIYIQELSSSFLPQSKDDTAVFIGYTEMHENQEGQNLHLIPTLVNSVKSFETFFGKAQLEENIEITDLSDAANEAISVGFNGSSSLHNLYYAIQIFFEQGGRSCKIVSVGSFKNVGEPLSAIELLAGLDALETEDNNLLIAIPENQNLPETDFYILQEKILLFCKAHRSFAILDLPKTSADDYNAIISSYREALIFPYLSFGATFFPNLVTDFNYLYQESAVKIKRSGETLSLLSLKESDEFLYKKYTDCLQQFFVNLPPSSAIAGASNINDMDRGIWRPLANFKVERIKQPEIIINDRQQEPLNIHPSGKAINCMRKFEERGTLIWGNRTLGGTDPEYRYIAIRRFVNRIEYTVANLLKEEIFSNNLPQTCARVKSKTEYYCYGLWNSGAFCGPKPELAYFVKCGLNETMTQQDIDSGNLIIEIGIAITRPLEFRILRFTQKISS</sequence>
<dbReference type="Gene3D" id="3.40.50.11780">
    <property type="match status" value="1"/>
</dbReference>
<keyword evidence="2" id="KW-1185">Reference proteome</keyword>
<evidence type="ECO:0000313" key="2">
    <source>
        <dbReference type="Proteomes" id="UP000185839"/>
    </source>
</evidence>
<evidence type="ECO:0000313" key="1">
    <source>
        <dbReference type="EMBL" id="SIS56697.1"/>
    </source>
</evidence>
<dbReference type="Proteomes" id="UP000185839">
    <property type="component" value="Unassembled WGS sequence"/>
</dbReference>
<proteinExistence type="predicted"/>
<dbReference type="PANTHER" id="PTHR35861">
    <property type="match status" value="1"/>
</dbReference>
<gene>
    <name evidence="1" type="ORF">SAMN05421789_10326</name>
</gene>
<evidence type="ECO:0008006" key="3">
    <source>
        <dbReference type="Google" id="ProtNLM"/>
    </source>
</evidence>
<accession>A0A1N7K568</accession>
<dbReference type="AlphaFoldDB" id="A0A1N7K568"/>
<name>A0A1N7K568_9FLAO</name>
<reference evidence="2" key="1">
    <citation type="submission" date="2017-01" db="EMBL/GenBank/DDBJ databases">
        <authorList>
            <person name="Varghese N."/>
            <person name="Submissions S."/>
        </authorList>
    </citation>
    <scope>NUCLEOTIDE SEQUENCE [LARGE SCALE GENOMIC DNA]</scope>
    <source>
        <strain evidence="2">DSM 23145</strain>
    </source>
</reference>
<dbReference type="InterPro" id="IPR052042">
    <property type="entry name" value="Tail_sheath_structural"/>
</dbReference>
<protein>
    <recommendedName>
        <fullName evidence="3">Phage tail sheath family protein</fullName>
    </recommendedName>
</protein>
<dbReference type="PANTHER" id="PTHR35861:SF1">
    <property type="entry name" value="PHAGE TAIL SHEATH PROTEIN"/>
    <property type="match status" value="1"/>
</dbReference>
<organism evidence="1 2">
    <name type="scientific">Kaistella chaponensis</name>
    <dbReference type="NCBI Taxonomy" id="713588"/>
    <lineage>
        <taxon>Bacteria</taxon>
        <taxon>Pseudomonadati</taxon>
        <taxon>Bacteroidota</taxon>
        <taxon>Flavobacteriia</taxon>
        <taxon>Flavobacteriales</taxon>
        <taxon>Weeksellaceae</taxon>
        <taxon>Chryseobacterium group</taxon>
        <taxon>Kaistella</taxon>
    </lineage>
</organism>
<dbReference type="EMBL" id="FTOI01000003">
    <property type="protein sequence ID" value="SIS56697.1"/>
    <property type="molecule type" value="Genomic_DNA"/>
</dbReference>